<evidence type="ECO:0000256" key="2">
    <source>
        <dbReference type="SAM" id="SignalP"/>
    </source>
</evidence>
<proteinExistence type="predicted"/>
<organism evidence="3 4">
    <name type="scientific">Strongyloides papillosus</name>
    <name type="common">Intestinal threadworm</name>
    <dbReference type="NCBI Taxonomy" id="174720"/>
    <lineage>
        <taxon>Eukaryota</taxon>
        <taxon>Metazoa</taxon>
        <taxon>Ecdysozoa</taxon>
        <taxon>Nematoda</taxon>
        <taxon>Chromadorea</taxon>
        <taxon>Rhabditida</taxon>
        <taxon>Tylenchina</taxon>
        <taxon>Panagrolaimomorpha</taxon>
        <taxon>Strongyloidoidea</taxon>
        <taxon>Strongyloididae</taxon>
        <taxon>Strongyloides</taxon>
    </lineage>
</organism>
<accession>A0A0N5BM58</accession>
<sequence length="329" mass="37115">MRFIKYLTIFILLAVQYSFQESSSENPSSLEIPHSAEKSVLSEGVSSIEDGLMQKDENEETNSREVLPLETAEEKSAEEPVEQFDQKTSDEVNDEEEDNLTKSLPYGDPEISVTEEVVGEHDSDSDVQVDSKKEEDLSDKLALEDSEEPKVDEVYEQLSPDSDNGNVINVETNQFEDLPQVVSEIPEIVEPSDESEPIVIEEIEVDSDSSVGKNRFMNGLKNLRSKVGSLFGSTKNKVNNWFKNSKNRFNNFYENNKRKLNGLSKTIRSKVGGFFRRKHPKQLALNYDDNREKRSILAKSAKGLVSDITKAGKSAATAVKKYFQKQNKL</sequence>
<dbReference type="Proteomes" id="UP000046392">
    <property type="component" value="Unplaced"/>
</dbReference>
<keyword evidence="3" id="KW-1185">Reference proteome</keyword>
<evidence type="ECO:0000313" key="4">
    <source>
        <dbReference type="WBParaSite" id="SPAL_0000700100.1"/>
    </source>
</evidence>
<keyword evidence="2" id="KW-0732">Signal</keyword>
<dbReference type="WBParaSite" id="SPAL_0000700100.1">
    <property type="protein sequence ID" value="SPAL_0000700100.1"/>
    <property type="gene ID" value="SPAL_0000700100"/>
</dbReference>
<feature type="compositionally biased region" description="Basic and acidic residues" evidence="1">
    <location>
        <begin position="118"/>
        <end position="151"/>
    </location>
</feature>
<feature type="signal peptide" evidence="2">
    <location>
        <begin position="1"/>
        <end position="24"/>
    </location>
</feature>
<feature type="region of interest" description="Disordered" evidence="1">
    <location>
        <begin position="24"/>
        <end position="151"/>
    </location>
</feature>
<feature type="compositionally biased region" description="Basic and acidic residues" evidence="1">
    <location>
        <begin position="72"/>
        <end position="90"/>
    </location>
</feature>
<evidence type="ECO:0000256" key="1">
    <source>
        <dbReference type="SAM" id="MobiDB-lite"/>
    </source>
</evidence>
<name>A0A0N5BM58_STREA</name>
<feature type="chain" id="PRO_5005894521" evidence="2">
    <location>
        <begin position="25"/>
        <end position="329"/>
    </location>
</feature>
<reference evidence="4" key="1">
    <citation type="submission" date="2017-02" db="UniProtKB">
        <authorList>
            <consortium name="WormBaseParasite"/>
        </authorList>
    </citation>
    <scope>IDENTIFICATION</scope>
</reference>
<evidence type="ECO:0000313" key="3">
    <source>
        <dbReference type="Proteomes" id="UP000046392"/>
    </source>
</evidence>
<protein>
    <submittedName>
        <fullName evidence="4">Uncharacterized protein</fullName>
    </submittedName>
</protein>
<dbReference type="AlphaFoldDB" id="A0A0N5BM58"/>